<accession>A0A9R1WG90</accession>
<feature type="domain" description="K+ potassium transporter integral membrane" evidence="2">
    <location>
        <begin position="28"/>
        <end position="74"/>
    </location>
</feature>
<sequence length="96" mass="11185">MFDLICSYDTLKTNPNRMLEFFLTGHLIMHHSFYILYFLYLILAVIVGSQTIITGTFSIVKQCCWVIVKPYFKIGDEQLECETKAGPPELLCWELK</sequence>
<proteinExistence type="predicted"/>
<keyword evidence="1" id="KW-0472">Membrane</keyword>
<keyword evidence="1" id="KW-0812">Transmembrane</keyword>
<evidence type="ECO:0000313" key="4">
    <source>
        <dbReference type="Proteomes" id="UP000235145"/>
    </source>
</evidence>
<dbReference type="Pfam" id="PF02705">
    <property type="entry name" value="K_trans"/>
    <property type="match status" value="1"/>
</dbReference>
<dbReference type="AlphaFoldDB" id="A0A9R1WG90"/>
<evidence type="ECO:0000259" key="2">
    <source>
        <dbReference type="Pfam" id="PF02705"/>
    </source>
</evidence>
<protein>
    <recommendedName>
        <fullName evidence="2">K+ potassium transporter integral membrane domain-containing protein</fullName>
    </recommendedName>
</protein>
<organism evidence="3 4">
    <name type="scientific">Lactuca sativa</name>
    <name type="common">Garden lettuce</name>
    <dbReference type="NCBI Taxonomy" id="4236"/>
    <lineage>
        <taxon>Eukaryota</taxon>
        <taxon>Viridiplantae</taxon>
        <taxon>Streptophyta</taxon>
        <taxon>Embryophyta</taxon>
        <taxon>Tracheophyta</taxon>
        <taxon>Spermatophyta</taxon>
        <taxon>Magnoliopsida</taxon>
        <taxon>eudicotyledons</taxon>
        <taxon>Gunneridae</taxon>
        <taxon>Pentapetalae</taxon>
        <taxon>asterids</taxon>
        <taxon>campanulids</taxon>
        <taxon>Asterales</taxon>
        <taxon>Asteraceae</taxon>
        <taxon>Cichorioideae</taxon>
        <taxon>Cichorieae</taxon>
        <taxon>Lactucinae</taxon>
        <taxon>Lactuca</taxon>
    </lineage>
</organism>
<keyword evidence="4" id="KW-1185">Reference proteome</keyword>
<reference evidence="3 4" key="1">
    <citation type="journal article" date="2017" name="Nat. Commun.">
        <title>Genome assembly with in vitro proximity ligation data and whole-genome triplication in lettuce.</title>
        <authorList>
            <person name="Reyes-Chin-Wo S."/>
            <person name="Wang Z."/>
            <person name="Yang X."/>
            <person name="Kozik A."/>
            <person name="Arikit S."/>
            <person name="Song C."/>
            <person name="Xia L."/>
            <person name="Froenicke L."/>
            <person name="Lavelle D.O."/>
            <person name="Truco M.J."/>
            <person name="Xia R."/>
            <person name="Zhu S."/>
            <person name="Xu C."/>
            <person name="Xu H."/>
            <person name="Xu X."/>
            <person name="Cox K."/>
            <person name="Korf I."/>
            <person name="Meyers B.C."/>
            <person name="Michelmore R.W."/>
        </authorList>
    </citation>
    <scope>NUCLEOTIDE SEQUENCE [LARGE SCALE GENOMIC DNA]</scope>
    <source>
        <strain evidence="4">cv. Salinas</strain>
        <tissue evidence="3">Seedlings</tissue>
    </source>
</reference>
<evidence type="ECO:0000313" key="3">
    <source>
        <dbReference type="EMBL" id="KAJ0222282.1"/>
    </source>
</evidence>
<feature type="transmembrane region" description="Helical" evidence="1">
    <location>
        <begin position="34"/>
        <end position="60"/>
    </location>
</feature>
<comment type="caution">
    <text evidence="3">The sequence shown here is derived from an EMBL/GenBank/DDBJ whole genome shotgun (WGS) entry which is preliminary data.</text>
</comment>
<name>A0A9R1WG90_LACSA</name>
<gene>
    <name evidence="3" type="ORF">LSAT_V11C200091670</name>
</gene>
<dbReference type="InterPro" id="IPR053951">
    <property type="entry name" value="K_trans_N"/>
</dbReference>
<evidence type="ECO:0000256" key="1">
    <source>
        <dbReference type="SAM" id="Phobius"/>
    </source>
</evidence>
<dbReference type="Proteomes" id="UP000235145">
    <property type="component" value="Unassembled WGS sequence"/>
</dbReference>
<dbReference type="EMBL" id="NBSK02000002">
    <property type="protein sequence ID" value="KAJ0222282.1"/>
    <property type="molecule type" value="Genomic_DNA"/>
</dbReference>
<keyword evidence="1" id="KW-1133">Transmembrane helix</keyword>